<name>A0ABT8DTP3_9BURK</name>
<protein>
    <submittedName>
        <fullName evidence="6">Aminotransferase class V-fold PLP-dependent enzyme</fullName>
    </submittedName>
</protein>
<gene>
    <name evidence="6" type="ORF">QWJ38_04540</name>
</gene>
<dbReference type="Pfam" id="PF00266">
    <property type="entry name" value="Aminotran_5"/>
    <property type="match status" value="1"/>
</dbReference>
<evidence type="ECO:0000256" key="3">
    <source>
        <dbReference type="RuleBase" id="RU004075"/>
    </source>
</evidence>
<dbReference type="EMBL" id="JAUHHC010000001">
    <property type="protein sequence ID" value="MDN3919546.1"/>
    <property type="molecule type" value="Genomic_DNA"/>
</dbReference>
<sequence>MSSNFSESQARDAVLDAQERLHEGRRNFFKVLGVGATAASGLGAALHSTPALAYGGPYAAAFGLDPGRTFMNIGTTGSTPIAVLKALAANNALIARDPTMTFNTQDMRNIIAPGFGADPFELVMSFNTTDGMSKILNGMQFNAGDEIITTNMEHPGGNSPMAITADRRGVVLKRINLPTNDAYSDATVLARFQALLTGNTKAIVFSSPPYLTGIRLPEKMLCQWAAAQGLASVIDGAHGPGMLALNFHDIGCDFYAGAGHKWQCGPGQTGILYVRNNTTPAAPTTYTKSVTIGGETRTLTLPGYTNTTALRPFWPTISGGYSMVAGSTLQGGVRDPADNVAATLMSIGNPSYPALRALQECCSMWDSWGRQNIENYIVALAQYLRSRLTAIWGSRCLATVYDANTPHHARIALTSFNPFSPGYDYNAVLSPAQATAQTAASNAAVATLRDTHAVVVRNTAVPHSLRGNPAANADPTTMSHPLRISTHLFHNMADVDNLVAKLLLVVPHP</sequence>
<comment type="similarity">
    <text evidence="3">Belongs to the class-V pyridoxal-phosphate-dependent aminotransferase family.</text>
</comment>
<dbReference type="PROSITE" id="PS51318">
    <property type="entry name" value="TAT"/>
    <property type="match status" value="1"/>
</dbReference>
<keyword evidence="6" id="KW-0808">Transferase</keyword>
<keyword evidence="6" id="KW-0032">Aminotransferase</keyword>
<keyword evidence="2" id="KW-0663">Pyridoxal phosphate</keyword>
<dbReference type="GO" id="GO:0008483">
    <property type="term" value="F:transaminase activity"/>
    <property type="evidence" value="ECO:0007669"/>
    <property type="project" value="UniProtKB-KW"/>
</dbReference>
<proteinExistence type="inferred from homology"/>
<comment type="caution">
    <text evidence="6">The sequence shown here is derived from an EMBL/GenBank/DDBJ whole genome shotgun (WGS) entry which is preliminary data.</text>
</comment>
<dbReference type="PANTHER" id="PTHR43092:SF6">
    <property type="entry name" value="BLR1280 PROTEIN"/>
    <property type="match status" value="1"/>
</dbReference>
<evidence type="ECO:0000256" key="4">
    <source>
        <dbReference type="RuleBase" id="RU004504"/>
    </source>
</evidence>
<dbReference type="PROSITE" id="PS00595">
    <property type="entry name" value="AA_TRANSFER_CLASS_5"/>
    <property type="match status" value="1"/>
</dbReference>
<dbReference type="InterPro" id="IPR015421">
    <property type="entry name" value="PyrdxlP-dep_Trfase_major"/>
</dbReference>
<evidence type="ECO:0000259" key="5">
    <source>
        <dbReference type="Pfam" id="PF00266"/>
    </source>
</evidence>
<dbReference type="Proteomes" id="UP001228044">
    <property type="component" value="Unassembled WGS sequence"/>
</dbReference>
<dbReference type="SUPFAM" id="SSF53383">
    <property type="entry name" value="PLP-dependent transferases"/>
    <property type="match status" value="1"/>
</dbReference>
<feature type="domain" description="Aminotransferase class V" evidence="5">
    <location>
        <begin position="99"/>
        <end position="396"/>
    </location>
</feature>
<dbReference type="RefSeq" id="WP_290357846.1">
    <property type="nucleotide sequence ID" value="NZ_JAUHHC010000001.1"/>
</dbReference>
<dbReference type="Gene3D" id="3.90.1150.10">
    <property type="entry name" value="Aspartate Aminotransferase, domain 1"/>
    <property type="match status" value="1"/>
</dbReference>
<evidence type="ECO:0000313" key="7">
    <source>
        <dbReference type="Proteomes" id="UP001228044"/>
    </source>
</evidence>
<evidence type="ECO:0000256" key="1">
    <source>
        <dbReference type="ARBA" id="ARBA00001933"/>
    </source>
</evidence>
<dbReference type="Gene3D" id="3.40.640.10">
    <property type="entry name" value="Type I PLP-dependent aspartate aminotransferase-like (Major domain)"/>
    <property type="match status" value="1"/>
</dbReference>
<reference evidence="6 7" key="1">
    <citation type="submission" date="2023-06" db="EMBL/GenBank/DDBJ databases">
        <title>Pelomonas sp. PFR6 16S ribosomal RNA gene Genome sequencing and assembly.</title>
        <authorList>
            <person name="Woo H."/>
        </authorList>
    </citation>
    <scope>NUCLEOTIDE SEQUENCE [LARGE SCALE GENOMIC DNA]</scope>
    <source>
        <strain evidence="6 7">PFR6</strain>
    </source>
</reference>
<comment type="cofactor">
    <cofactor evidence="1 4">
        <name>pyridoxal 5'-phosphate</name>
        <dbReference type="ChEBI" id="CHEBI:597326"/>
    </cofactor>
</comment>
<dbReference type="InterPro" id="IPR006311">
    <property type="entry name" value="TAT_signal"/>
</dbReference>
<dbReference type="InterPro" id="IPR020578">
    <property type="entry name" value="Aminotrans_V_PyrdxlP_BS"/>
</dbReference>
<dbReference type="InterPro" id="IPR015422">
    <property type="entry name" value="PyrdxlP-dep_Trfase_small"/>
</dbReference>
<evidence type="ECO:0000313" key="6">
    <source>
        <dbReference type="EMBL" id="MDN3919546.1"/>
    </source>
</evidence>
<dbReference type="InterPro" id="IPR000192">
    <property type="entry name" value="Aminotrans_V_dom"/>
</dbReference>
<dbReference type="PANTHER" id="PTHR43092">
    <property type="entry name" value="L-CYSTEINE DESULFHYDRASE"/>
    <property type="match status" value="1"/>
</dbReference>
<dbReference type="InterPro" id="IPR015424">
    <property type="entry name" value="PyrdxlP-dep_Trfase"/>
</dbReference>
<organism evidence="6 7">
    <name type="scientific">Roseateles violae</name>
    <dbReference type="NCBI Taxonomy" id="3058042"/>
    <lineage>
        <taxon>Bacteria</taxon>
        <taxon>Pseudomonadati</taxon>
        <taxon>Pseudomonadota</taxon>
        <taxon>Betaproteobacteria</taxon>
        <taxon>Burkholderiales</taxon>
        <taxon>Sphaerotilaceae</taxon>
        <taxon>Roseateles</taxon>
    </lineage>
</organism>
<evidence type="ECO:0000256" key="2">
    <source>
        <dbReference type="ARBA" id="ARBA00022898"/>
    </source>
</evidence>
<accession>A0ABT8DTP3</accession>
<keyword evidence="7" id="KW-1185">Reference proteome</keyword>